<sequence>MTTTLYKSVDVLRFRLACLTVKKATEAGYPIVVVDKSPIPEIANTLRNLGAIVFPSITTTGMGADRRLLFFLANEIAVAAGCKIFLWLEPEKHDLIRFIPSIIQPIKNAWVGVDIVIPRRSTASWATYPDFQMASELIINEAFQKVTGIPDADMTNGPVAFHMNALKYFQAADGRKFGVEDNYVQHYGPLIALRNGMGVISVNTDFVYPPEQKAEEEGPLRDEIIKKRQWQFEQLTTAYEKVFAGAGKLKV</sequence>
<protein>
    <submittedName>
        <fullName evidence="1">Uncharacterized protein</fullName>
    </submittedName>
</protein>
<dbReference type="STRING" id="1802126.A3B25_02185"/>
<name>A0A1G2GT90_9BACT</name>
<organism evidence="1 2">
    <name type="scientific">Candidatus Ryanbacteria bacterium RIFCSPLOWO2_01_FULL_48_26</name>
    <dbReference type="NCBI Taxonomy" id="1802126"/>
    <lineage>
        <taxon>Bacteria</taxon>
        <taxon>Candidatus Ryaniibacteriota</taxon>
    </lineage>
</organism>
<gene>
    <name evidence="1" type="ORF">A3B25_02185</name>
</gene>
<proteinExistence type="predicted"/>
<dbReference type="Proteomes" id="UP000179106">
    <property type="component" value="Unassembled WGS sequence"/>
</dbReference>
<evidence type="ECO:0000313" key="1">
    <source>
        <dbReference type="EMBL" id="OGZ53406.1"/>
    </source>
</evidence>
<dbReference type="EMBL" id="MHNW01000020">
    <property type="protein sequence ID" value="OGZ53406.1"/>
    <property type="molecule type" value="Genomic_DNA"/>
</dbReference>
<comment type="caution">
    <text evidence="1">The sequence shown here is derived from an EMBL/GenBank/DDBJ whole genome shotgun (WGS) entry which is preliminary data.</text>
</comment>
<evidence type="ECO:0000313" key="2">
    <source>
        <dbReference type="Proteomes" id="UP000179106"/>
    </source>
</evidence>
<dbReference type="AlphaFoldDB" id="A0A1G2GT90"/>
<reference evidence="1 2" key="1">
    <citation type="journal article" date="2016" name="Nat. Commun.">
        <title>Thousands of microbial genomes shed light on interconnected biogeochemical processes in an aquifer system.</title>
        <authorList>
            <person name="Anantharaman K."/>
            <person name="Brown C.T."/>
            <person name="Hug L.A."/>
            <person name="Sharon I."/>
            <person name="Castelle C.J."/>
            <person name="Probst A.J."/>
            <person name="Thomas B.C."/>
            <person name="Singh A."/>
            <person name="Wilkins M.J."/>
            <person name="Karaoz U."/>
            <person name="Brodie E.L."/>
            <person name="Williams K.H."/>
            <person name="Hubbard S.S."/>
            <person name="Banfield J.F."/>
        </authorList>
    </citation>
    <scope>NUCLEOTIDE SEQUENCE [LARGE SCALE GENOMIC DNA]</scope>
</reference>
<accession>A0A1G2GT90</accession>